<dbReference type="EMBL" id="CP010427">
    <property type="protein sequence ID" value="AJC48356.1"/>
    <property type="molecule type" value="Genomic_DNA"/>
</dbReference>
<sequence>MCLKLIHMNKISKDDHQILLKMQSLYKELGLDFPEKYKVGGARKKCFSTEYYMSNEIVNIDALRKIAKFKLHLHSNNPYSQYNKITETVLRHLCKLLREYVNRSIGHRADLVRYLLIYENIDAILALSQSDMTPSSMKQIMSRCLLYKQLGYCERFFYAGILSTEFANTFKKIYEEIRVLIFELLVDFINQSHVEKIGSLINILTTYREYLFLYCTSGDMLSLEEEENNDLDVNHLKVYLNQTMLGAFSLSENRSKNRYLNMVRFTKQLVQIIEREFHIKFISIGTSNYSLKDITESHNHIRYITANICKSYDDFAKNCVYKGLSEKYMFKESRDLRDQNIFIGNKNGLKGVVFSDLLLAYFCNGFLISSSLGNLIDGSIKSGFIDEVLQKRSDKHKFSKMIQDFITPLIILLRNYIVISTILIELKLYKDFYIHHGEQSRENLNKLFINLSTDIQKVLNNTRDNMLKVKDYLIEETLVPHKSREMNSIFNQLNVGESSYVSSILKESESVCIQNDMISKGELLDFKQFFISARNNKDIFSTLSLFGMRIKDYNNFHQNISPDMNEKIQKWVNGSNQVIYYTMKVFLEQVQFTKKQIDNKKSDEENIDINALDENININVAYFIN</sequence>
<dbReference type="KEGG" id="fgu:SD28_01105"/>
<dbReference type="AlphaFoldDB" id="A0A0A8E871"/>
<dbReference type="STRING" id="594679.SD28_01105"/>
<name>A0A0A8E871_9GAMM</name>
<dbReference type="Proteomes" id="UP000031104">
    <property type="component" value="Chromosome"/>
</dbReference>
<organism evidence="1 2">
    <name type="scientific">Allofrancisella guangzhouensis</name>
    <dbReference type="NCBI Taxonomy" id="594679"/>
    <lineage>
        <taxon>Bacteria</taxon>
        <taxon>Pseudomonadati</taxon>
        <taxon>Pseudomonadota</taxon>
        <taxon>Gammaproteobacteria</taxon>
        <taxon>Thiotrichales</taxon>
        <taxon>Francisellaceae</taxon>
        <taxon>Allofrancisella</taxon>
    </lineage>
</organism>
<reference evidence="1 2" key="1">
    <citation type="submission" date="2014-12" db="EMBL/GenBank/DDBJ databases">
        <title>Complete genome sequence of Francisella guanzhouensis strain 08HL01032 isolated from air-conditioning system in China.</title>
        <authorList>
            <person name="Svensson D."/>
            <person name="Ohrman C."/>
            <person name="Backman S."/>
            <person name="Karlsson E."/>
            <person name="Nilsson E."/>
            <person name="Bystrom M."/>
            <person name="Larkeryd A."/>
            <person name="Stenberg P."/>
            <person name="Scholtz H.C."/>
            <person name="Forsman M."/>
            <person name="Sjodin A."/>
        </authorList>
    </citation>
    <scope>NUCLEOTIDE SEQUENCE [LARGE SCALE GENOMIC DNA]</scope>
    <source>
        <strain evidence="1 2">08HL01032</strain>
    </source>
</reference>
<evidence type="ECO:0000313" key="1">
    <source>
        <dbReference type="EMBL" id="AJC48356.1"/>
    </source>
</evidence>
<protein>
    <submittedName>
        <fullName evidence="1">Uncharacterized protein</fullName>
    </submittedName>
</protein>
<dbReference type="HOGENOM" id="CLU_437274_0_0_6"/>
<evidence type="ECO:0000313" key="2">
    <source>
        <dbReference type="Proteomes" id="UP000031104"/>
    </source>
</evidence>
<gene>
    <name evidence="1" type="ORF">SD28_01105</name>
</gene>
<accession>A0A0A8E871</accession>
<proteinExistence type="predicted"/>
<keyword evidence="2" id="KW-1185">Reference proteome</keyword>